<proteinExistence type="predicted"/>
<evidence type="ECO:0000313" key="1">
    <source>
        <dbReference type="EMBL" id="GAE48446.1"/>
    </source>
</evidence>
<accession>W4RVY9</accession>
<organism evidence="1 2">
    <name type="scientific">Mesobacillus boroniphilus JCM 21738</name>
    <dbReference type="NCBI Taxonomy" id="1294265"/>
    <lineage>
        <taxon>Bacteria</taxon>
        <taxon>Bacillati</taxon>
        <taxon>Bacillota</taxon>
        <taxon>Bacilli</taxon>
        <taxon>Bacillales</taxon>
        <taxon>Bacillaceae</taxon>
        <taxon>Mesobacillus</taxon>
    </lineage>
</organism>
<reference evidence="1 2" key="1">
    <citation type="submission" date="2013-12" db="EMBL/GenBank/DDBJ databases">
        <title>NBRP : Genome information of microbial organism related human and environment.</title>
        <authorList>
            <person name="Hattori M."/>
            <person name="Oshima K."/>
            <person name="Inaba H."/>
            <person name="Suda W."/>
            <person name="Sakamoto M."/>
            <person name="Iino T."/>
            <person name="Kitahara M."/>
            <person name="Oshida Y."/>
            <person name="Iida T."/>
            <person name="Kudo T."/>
            <person name="Itoh T."/>
            <person name="Ahmed I."/>
            <person name="Ohkuma M."/>
        </authorList>
    </citation>
    <scope>NUCLEOTIDE SEQUENCE [LARGE SCALE GENOMIC DNA]</scope>
    <source>
        <strain evidence="1 2">JCM 21738</strain>
    </source>
</reference>
<gene>
    <name evidence="1" type="ORF">JCM21738_5583</name>
</gene>
<comment type="caution">
    <text evidence="1">The sequence shown here is derived from an EMBL/GenBank/DDBJ whole genome shotgun (WGS) entry which is preliminary data.</text>
</comment>
<dbReference type="AlphaFoldDB" id="W4RVY9"/>
<evidence type="ECO:0000313" key="2">
    <source>
        <dbReference type="Proteomes" id="UP000018949"/>
    </source>
</evidence>
<keyword evidence="2" id="KW-1185">Reference proteome</keyword>
<protein>
    <submittedName>
        <fullName evidence="1">Uncharacterized protein</fullName>
    </submittedName>
</protein>
<sequence>MMLQKEIKMTDEMEYVFSAVTEGSIQLATLKAIMESEEPDKVEKLMVSYGSQFTKDIVKRMIPLHSKSISLLENVIKQKIEKATFHKE</sequence>
<name>W4RVY9_9BACI</name>
<dbReference type="Proteomes" id="UP000018949">
    <property type="component" value="Unassembled WGS sequence"/>
</dbReference>
<dbReference type="EMBL" id="BAUW01000210">
    <property type="protein sequence ID" value="GAE48446.1"/>
    <property type="molecule type" value="Genomic_DNA"/>
</dbReference>